<accession>A0A0S3SAC5</accession>
<gene>
    <name evidence="1" type="primary">Vigan.06G088100</name>
    <name evidence="1" type="ORF">VIGAN_06088100</name>
</gene>
<feature type="non-terminal residue" evidence="1">
    <location>
        <position position="1"/>
    </location>
</feature>
<evidence type="ECO:0000313" key="2">
    <source>
        <dbReference type="Proteomes" id="UP000291084"/>
    </source>
</evidence>
<name>A0A0S3SAC5_PHAAN</name>
<organism evidence="1 2">
    <name type="scientific">Vigna angularis var. angularis</name>
    <dbReference type="NCBI Taxonomy" id="157739"/>
    <lineage>
        <taxon>Eukaryota</taxon>
        <taxon>Viridiplantae</taxon>
        <taxon>Streptophyta</taxon>
        <taxon>Embryophyta</taxon>
        <taxon>Tracheophyta</taxon>
        <taxon>Spermatophyta</taxon>
        <taxon>Magnoliopsida</taxon>
        <taxon>eudicotyledons</taxon>
        <taxon>Gunneridae</taxon>
        <taxon>Pentapetalae</taxon>
        <taxon>rosids</taxon>
        <taxon>fabids</taxon>
        <taxon>Fabales</taxon>
        <taxon>Fabaceae</taxon>
        <taxon>Papilionoideae</taxon>
        <taxon>50 kb inversion clade</taxon>
        <taxon>NPAAA clade</taxon>
        <taxon>indigoferoid/millettioid clade</taxon>
        <taxon>Phaseoleae</taxon>
        <taxon>Vigna</taxon>
    </lineage>
</organism>
<evidence type="ECO:0000313" key="1">
    <source>
        <dbReference type="EMBL" id="BAT89812.1"/>
    </source>
</evidence>
<sequence>LLSSTLSSSKSLLCAAPLQAFGCSSCFGASPAGRESPCIFISHHRFSSSQHHKPFIHLKHEKYPPGWRLL</sequence>
<dbReference type="AlphaFoldDB" id="A0A0S3SAC5"/>
<dbReference type="EMBL" id="AP015039">
    <property type="protein sequence ID" value="BAT89812.1"/>
    <property type="molecule type" value="Genomic_DNA"/>
</dbReference>
<proteinExistence type="predicted"/>
<dbReference type="Proteomes" id="UP000291084">
    <property type="component" value="Chromosome 6"/>
</dbReference>
<protein>
    <submittedName>
        <fullName evidence="1">Uncharacterized protein</fullName>
    </submittedName>
</protein>
<keyword evidence="2" id="KW-1185">Reference proteome</keyword>
<reference evidence="1 2" key="1">
    <citation type="journal article" date="2015" name="Sci. Rep.">
        <title>The power of single molecule real-time sequencing technology in the de novo assembly of a eukaryotic genome.</title>
        <authorList>
            <person name="Sakai H."/>
            <person name="Naito K."/>
            <person name="Ogiso-Tanaka E."/>
            <person name="Takahashi Y."/>
            <person name="Iseki K."/>
            <person name="Muto C."/>
            <person name="Satou K."/>
            <person name="Teruya K."/>
            <person name="Shiroma A."/>
            <person name="Shimoji M."/>
            <person name="Hirano T."/>
            <person name="Itoh T."/>
            <person name="Kaga A."/>
            <person name="Tomooka N."/>
        </authorList>
    </citation>
    <scope>NUCLEOTIDE SEQUENCE [LARGE SCALE GENOMIC DNA]</scope>
    <source>
        <strain evidence="2">cv. Shumari</strain>
    </source>
</reference>